<keyword evidence="3" id="KW-0687">Ribonucleoprotein</keyword>
<dbReference type="Gene3D" id="2.20.28.120">
    <property type="entry name" value="Ribosomal protein L33"/>
    <property type="match status" value="1"/>
</dbReference>
<evidence type="ECO:0000256" key="3">
    <source>
        <dbReference type="ARBA" id="ARBA00023274"/>
    </source>
</evidence>
<dbReference type="InterPro" id="IPR038584">
    <property type="entry name" value="Ribosomal_bL33_sf"/>
</dbReference>
<dbReference type="Proteomes" id="UP001430953">
    <property type="component" value="Unassembled WGS sequence"/>
</dbReference>
<evidence type="ECO:0000256" key="1">
    <source>
        <dbReference type="ARBA" id="ARBA00007596"/>
    </source>
</evidence>
<evidence type="ECO:0008006" key="6">
    <source>
        <dbReference type="Google" id="ProtNLM"/>
    </source>
</evidence>
<evidence type="ECO:0000256" key="2">
    <source>
        <dbReference type="ARBA" id="ARBA00022980"/>
    </source>
</evidence>
<keyword evidence="5" id="KW-1185">Reference proteome</keyword>
<keyword evidence="2" id="KW-0689">Ribosomal protein</keyword>
<sequence length="67" mass="7903">MFLTNILLKKVKSKHILVLAESVVSGHKLVRIRDRLADKVEFISFDPYVQHKSLYKERRKLCSLYNS</sequence>
<dbReference type="AlphaFoldDB" id="A0AAW2FQV2"/>
<comment type="caution">
    <text evidence="4">The sequence shown here is derived from an EMBL/GenBank/DDBJ whole genome shotgun (WGS) entry which is preliminary data.</text>
</comment>
<dbReference type="GO" id="GO:0005840">
    <property type="term" value="C:ribosome"/>
    <property type="evidence" value="ECO:0007669"/>
    <property type="project" value="UniProtKB-KW"/>
</dbReference>
<protein>
    <recommendedName>
        <fullName evidence="6">39S ribosomal protein L33, mitochondrial</fullName>
    </recommendedName>
</protein>
<dbReference type="PANTHER" id="PTHR47037:SF1">
    <property type="entry name" value="LARGE RIBOSOMAL SUBUNIT PROTEIN BL33M"/>
    <property type="match status" value="1"/>
</dbReference>
<proteinExistence type="inferred from homology"/>
<dbReference type="InterPro" id="IPR052008">
    <property type="entry name" value="Mitoribosomal_protein_bL33"/>
</dbReference>
<accession>A0AAW2FQV2</accession>
<dbReference type="GO" id="GO:1990904">
    <property type="term" value="C:ribonucleoprotein complex"/>
    <property type="evidence" value="ECO:0007669"/>
    <property type="project" value="UniProtKB-KW"/>
</dbReference>
<evidence type="ECO:0000313" key="5">
    <source>
        <dbReference type="Proteomes" id="UP001430953"/>
    </source>
</evidence>
<reference evidence="4 5" key="1">
    <citation type="submission" date="2023-03" db="EMBL/GenBank/DDBJ databases">
        <title>High recombination rates correlate with genetic variation in Cardiocondyla obscurior ants.</title>
        <authorList>
            <person name="Errbii M."/>
        </authorList>
    </citation>
    <scope>NUCLEOTIDE SEQUENCE [LARGE SCALE GENOMIC DNA]</scope>
    <source>
        <strain evidence="4">Alpha-2009</strain>
        <tissue evidence="4">Whole body</tissue>
    </source>
</reference>
<gene>
    <name evidence="4" type="ORF">PUN28_010182</name>
</gene>
<comment type="similarity">
    <text evidence="1">Belongs to the bacterial ribosomal protein bL33 family.</text>
</comment>
<evidence type="ECO:0000313" key="4">
    <source>
        <dbReference type="EMBL" id="KAL0117161.1"/>
    </source>
</evidence>
<name>A0AAW2FQV2_9HYME</name>
<dbReference type="EMBL" id="JADYXP020000009">
    <property type="protein sequence ID" value="KAL0117161.1"/>
    <property type="molecule type" value="Genomic_DNA"/>
</dbReference>
<organism evidence="4 5">
    <name type="scientific">Cardiocondyla obscurior</name>
    <dbReference type="NCBI Taxonomy" id="286306"/>
    <lineage>
        <taxon>Eukaryota</taxon>
        <taxon>Metazoa</taxon>
        <taxon>Ecdysozoa</taxon>
        <taxon>Arthropoda</taxon>
        <taxon>Hexapoda</taxon>
        <taxon>Insecta</taxon>
        <taxon>Pterygota</taxon>
        <taxon>Neoptera</taxon>
        <taxon>Endopterygota</taxon>
        <taxon>Hymenoptera</taxon>
        <taxon>Apocrita</taxon>
        <taxon>Aculeata</taxon>
        <taxon>Formicoidea</taxon>
        <taxon>Formicidae</taxon>
        <taxon>Myrmicinae</taxon>
        <taxon>Cardiocondyla</taxon>
    </lineage>
</organism>
<dbReference type="GO" id="GO:0005739">
    <property type="term" value="C:mitochondrion"/>
    <property type="evidence" value="ECO:0007669"/>
    <property type="project" value="TreeGrafter"/>
</dbReference>
<dbReference type="PANTHER" id="PTHR47037">
    <property type="entry name" value="39S RIBOSOMAL PROTEIN L33, MITOCHONDRIAL"/>
    <property type="match status" value="1"/>
</dbReference>